<dbReference type="PROSITE" id="PS50935">
    <property type="entry name" value="SSB"/>
    <property type="match status" value="1"/>
</dbReference>
<keyword evidence="2" id="KW-0235">DNA replication</keyword>
<accession>A0A495VCG3</accession>
<reference evidence="5 6" key="1">
    <citation type="submission" date="2018-10" db="EMBL/GenBank/DDBJ databases">
        <title>Genomic Encyclopedia of Archaeal and Bacterial Type Strains, Phase II (KMG-II): from individual species to whole genera.</title>
        <authorList>
            <person name="Goeker M."/>
        </authorList>
    </citation>
    <scope>NUCLEOTIDE SEQUENCE [LARGE SCALE GENOMIC DNA]</scope>
    <source>
        <strain evidence="5 6">DSM 235</strain>
    </source>
</reference>
<dbReference type="GO" id="GO:0006260">
    <property type="term" value="P:DNA replication"/>
    <property type="evidence" value="ECO:0007669"/>
    <property type="project" value="UniProtKB-UniRule"/>
</dbReference>
<comment type="subunit">
    <text evidence="2">Homotetramer.</text>
</comment>
<dbReference type="InterPro" id="IPR012340">
    <property type="entry name" value="NA-bd_OB-fold"/>
</dbReference>
<dbReference type="NCBIfam" id="TIGR00621">
    <property type="entry name" value="ssb"/>
    <property type="match status" value="1"/>
</dbReference>
<dbReference type="GO" id="GO:0009295">
    <property type="term" value="C:nucleoid"/>
    <property type="evidence" value="ECO:0007669"/>
    <property type="project" value="TreeGrafter"/>
</dbReference>
<gene>
    <name evidence="5" type="ORF">BDD21_4578</name>
</gene>
<sequence>MSHGINKAILIGNLGADPDVRTLPSGDAVANISLATSESWTDRSTGELIERTEWHRIALFGKVAEIAGDYLHKGSRVYVEGKLRTRKWTTAEGHERYTTEVIVDARGSMQMLDGRAVQEPAPPPKPEPPKPVRKARKPKARPEPAMTEDDDIPF</sequence>
<protein>
    <recommendedName>
        <fullName evidence="2 3">Single-stranded DNA-binding protein</fullName>
        <shortName evidence="2">SSB</shortName>
    </recommendedName>
</protein>
<evidence type="ECO:0000256" key="2">
    <source>
        <dbReference type="HAMAP-Rule" id="MF_00984"/>
    </source>
</evidence>
<dbReference type="PANTHER" id="PTHR10302">
    <property type="entry name" value="SINGLE-STRANDED DNA-BINDING PROTEIN"/>
    <property type="match status" value="1"/>
</dbReference>
<dbReference type="InterPro" id="IPR011344">
    <property type="entry name" value="ssDNA-bd"/>
</dbReference>
<dbReference type="InterPro" id="IPR000424">
    <property type="entry name" value="Primosome_PriB/ssb"/>
</dbReference>
<dbReference type="SUPFAM" id="SSF50249">
    <property type="entry name" value="Nucleic acid-binding proteins"/>
    <property type="match status" value="1"/>
</dbReference>
<evidence type="ECO:0000313" key="5">
    <source>
        <dbReference type="EMBL" id="RKT47029.1"/>
    </source>
</evidence>
<feature type="region of interest" description="Disordered" evidence="4">
    <location>
        <begin position="113"/>
        <end position="154"/>
    </location>
</feature>
<proteinExistence type="inferred from homology"/>
<dbReference type="RefSeq" id="WP_120799058.1">
    <property type="nucleotide sequence ID" value="NZ_RBXL01000001.1"/>
</dbReference>
<dbReference type="GO" id="GO:0006310">
    <property type="term" value="P:DNA recombination"/>
    <property type="evidence" value="ECO:0007669"/>
    <property type="project" value="UniProtKB-UniRule"/>
</dbReference>
<evidence type="ECO:0000256" key="4">
    <source>
        <dbReference type="SAM" id="MobiDB-lite"/>
    </source>
</evidence>
<comment type="caution">
    <text evidence="5">The sequence shown here is derived from an EMBL/GenBank/DDBJ whole genome shotgun (WGS) entry which is preliminary data.</text>
</comment>
<evidence type="ECO:0000313" key="6">
    <source>
        <dbReference type="Proteomes" id="UP000274556"/>
    </source>
</evidence>
<feature type="short sequence motif" description="Important for interaction with partner proteins" evidence="2">
    <location>
        <begin position="149"/>
        <end position="154"/>
    </location>
</feature>
<dbReference type="Gene3D" id="2.40.50.140">
    <property type="entry name" value="Nucleic acid-binding proteins"/>
    <property type="match status" value="1"/>
</dbReference>
<dbReference type="PANTHER" id="PTHR10302:SF27">
    <property type="entry name" value="SINGLE-STRANDED DNA-BINDING PROTEIN"/>
    <property type="match status" value="1"/>
</dbReference>
<dbReference type="OrthoDB" id="9809878at2"/>
<dbReference type="Proteomes" id="UP000274556">
    <property type="component" value="Unassembled WGS sequence"/>
</dbReference>
<keyword evidence="6" id="KW-1185">Reference proteome</keyword>
<dbReference type="Pfam" id="PF00436">
    <property type="entry name" value="SSB"/>
    <property type="match status" value="1"/>
</dbReference>
<dbReference type="AlphaFoldDB" id="A0A495VCG3"/>
<dbReference type="GO" id="GO:0006281">
    <property type="term" value="P:DNA repair"/>
    <property type="evidence" value="ECO:0007669"/>
    <property type="project" value="UniProtKB-UniRule"/>
</dbReference>
<dbReference type="HAMAP" id="MF_00984">
    <property type="entry name" value="SSB"/>
    <property type="match status" value="1"/>
</dbReference>
<organism evidence="5 6">
    <name type="scientific">Thiocapsa rosea</name>
    <dbReference type="NCBI Taxonomy" id="69360"/>
    <lineage>
        <taxon>Bacteria</taxon>
        <taxon>Pseudomonadati</taxon>
        <taxon>Pseudomonadota</taxon>
        <taxon>Gammaproteobacteria</taxon>
        <taxon>Chromatiales</taxon>
        <taxon>Chromatiaceae</taxon>
        <taxon>Thiocapsa</taxon>
    </lineage>
</organism>
<dbReference type="CDD" id="cd04496">
    <property type="entry name" value="SSB_OBF"/>
    <property type="match status" value="1"/>
</dbReference>
<dbReference type="GO" id="GO:0003697">
    <property type="term" value="F:single-stranded DNA binding"/>
    <property type="evidence" value="ECO:0007669"/>
    <property type="project" value="UniProtKB-UniRule"/>
</dbReference>
<keyword evidence="2" id="KW-0234">DNA repair</keyword>
<comment type="caution">
    <text evidence="2">Lacks conserved residue(s) required for the propagation of feature annotation.</text>
</comment>
<keyword evidence="2" id="KW-0227">DNA damage</keyword>
<name>A0A495VCG3_9GAMM</name>
<keyword evidence="2" id="KW-0233">DNA recombination</keyword>
<evidence type="ECO:0000256" key="1">
    <source>
        <dbReference type="ARBA" id="ARBA00023125"/>
    </source>
</evidence>
<keyword evidence="1 2" id="KW-0238">DNA-binding</keyword>
<dbReference type="EMBL" id="RBXL01000001">
    <property type="protein sequence ID" value="RKT47029.1"/>
    <property type="molecule type" value="Genomic_DNA"/>
</dbReference>
<comment type="function">
    <text evidence="2">Plays an important role in DNA replication, recombination and repair. Binds to ssDNA and to an array of partner proteins to recruit them to their sites of action during DNA metabolism.</text>
</comment>
<evidence type="ECO:0000256" key="3">
    <source>
        <dbReference type="RuleBase" id="RU000524"/>
    </source>
</evidence>